<evidence type="ECO:0000256" key="3">
    <source>
        <dbReference type="ARBA" id="ARBA00009471"/>
    </source>
</evidence>
<keyword evidence="6" id="KW-0963">Cytoplasm</keyword>
<evidence type="ECO:0000256" key="1">
    <source>
        <dbReference type="ARBA" id="ARBA00004286"/>
    </source>
</evidence>
<name>A0A2T0FFA5_9ASCO</name>
<evidence type="ECO:0000313" key="12">
    <source>
        <dbReference type="EMBL" id="PRT53683.1"/>
    </source>
</evidence>
<sequence>MARSAVVEPPQTPQPTRRTSDSGDTSMTGRTGRRSNTGNRRVSLATVASSAINRAETPKQSAETPVRASSNSGTGRESIGNHPPSQNDIEQWMKLLRTNRINAENSWNFPIIDYFHDIVKDGDGINFQTASYTLDGCVKVYSTRVDSLVAKTSRLLSGLVGSDLDGVNPGSEDAEDTNDDGTKPKATKKRVRKAITCVSPDSLCLDLKPLLQVAGSQRAPQDFDEGGTSGTRLWKESTDTCGWVGGNSSKIVKQVGPIRKVSPVDVAYYRTAFLSDIDQRSVHVSAKTIDQMVSDPSGTADLIQGVQGWSLEDQQDPALDAASNLGDNDLDYDQFDDDISAVATDFGDFEDEDIAAAATAAAAASGSGGGAVNWDLMAYFDERSSTGWAGPSHWRVQHYHKFKGTLPGAPASANSTLVLKKTSASKKKQILIIDFSAAPLDEDELMAKGKTTLDLPKKQQSISKFLLPEDHHITSKEMLRLFLRPDDGPAQAFSRAAPGNLHNVQSDIVEDADMEMNDEFWGQVSTQEPLRYDAGFYENTELPEDMAENMPIPNSGVFDEVNALSQSRRSDQITYARVARNVDVQQLKKNMWTTLKDTTETCPEEHLTLSSIMTHTAEKYSPEKQKELSTPFYFICLLHLANEQGLTLNNTPDLGDLEINPGPEHTS</sequence>
<evidence type="ECO:0000313" key="13">
    <source>
        <dbReference type="Proteomes" id="UP000238350"/>
    </source>
</evidence>
<evidence type="ECO:0000256" key="7">
    <source>
        <dbReference type="ARBA" id="ARBA00022618"/>
    </source>
</evidence>
<evidence type="ECO:0000256" key="8">
    <source>
        <dbReference type="ARBA" id="ARBA00022776"/>
    </source>
</evidence>
<keyword evidence="5" id="KW-0158">Chromosome</keyword>
<evidence type="ECO:0000256" key="4">
    <source>
        <dbReference type="ARBA" id="ARBA00016065"/>
    </source>
</evidence>
<dbReference type="InterPro" id="IPR022816">
    <property type="entry name" value="Condensin_barren_su2"/>
</dbReference>
<dbReference type="GO" id="GO:0007076">
    <property type="term" value="P:mitotic chromosome condensation"/>
    <property type="evidence" value="ECO:0007669"/>
    <property type="project" value="InterPro"/>
</dbReference>
<dbReference type="PANTHER" id="PTHR13108:SF9">
    <property type="entry name" value="CONDENSIN COMPLEX SUBUNIT 2"/>
    <property type="match status" value="1"/>
</dbReference>
<dbReference type="Pfam" id="PF05786">
    <property type="entry name" value="Cnd2"/>
    <property type="match status" value="2"/>
</dbReference>
<feature type="compositionally biased region" description="Low complexity" evidence="11">
    <location>
        <begin position="14"/>
        <end position="41"/>
    </location>
</feature>
<protein>
    <recommendedName>
        <fullName evidence="4">Condensin complex subunit 2</fullName>
    </recommendedName>
</protein>
<reference evidence="12 13" key="1">
    <citation type="submission" date="2017-04" db="EMBL/GenBank/DDBJ databases">
        <title>Genome sequencing of [Candida] sorbophila.</title>
        <authorList>
            <person name="Ahn J.O."/>
        </authorList>
    </citation>
    <scope>NUCLEOTIDE SEQUENCE [LARGE SCALE GENOMIC DNA]</scope>
    <source>
        <strain evidence="12 13">DS02</strain>
    </source>
</reference>
<feature type="region of interest" description="Disordered" evidence="11">
    <location>
        <begin position="1"/>
        <end position="87"/>
    </location>
</feature>
<dbReference type="GO" id="GO:0005737">
    <property type="term" value="C:cytoplasm"/>
    <property type="evidence" value="ECO:0007669"/>
    <property type="project" value="UniProtKB-SubCell"/>
</dbReference>
<feature type="compositionally biased region" description="Polar residues" evidence="11">
    <location>
        <begin position="46"/>
        <end position="75"/>
    </location>
</feature>
<evidence type="ECO:0000256" key="10">
    <source>
        <dbReference type="ARBA" id="ARBA00023306"/>
    </source>
</evidence>
<keyword evidence="7" id="KW-0132">Cell division</keyword>
<dbReference type="PANTHER" id="PTHR13108">
    <property type="entry name" value="CONDENSIN COMPLEX SUBUNIT 2"/>
    <property type="match status" value="1"/>
</dbReference>
<organism evidence="12 13">
    <name type="scientific">Wickerhamiella sorbophila</name>
    <dbReference type="NCBI Taxonomy" id="45607"/>
    <lineage>
        <taxon>Eukaryota</taxon>
        <taxon>Fungi</taxon>
        <taxon>Dikarya</taxon>
        <taxon>Ascomycota</taxon>
        <taxon>Saccharomycotina</taxon>
        <taxon>Dipodascomycetes</taxon>
        <taxon>Dipodascales</taxon>
        <taxon>Trichomonascaceae</taxon>
        <taxon>Wickerhamiella</taxon>
    </lineage>
</organism>
<dbReference type="GO" id="GO:0051301">
    <property type="term" value="P:cell division"/>
    <property type="evidence" value="ECO:0007669"/>
    <property type="project" value="UniProtKB-KW"/>
</dbReference>
<dbReference type="OrthoDB" id="362021at2759"/>
<evidence type="ECO:0000256" key="6">
    <source>
        <dbReference type="ARBA" id="ARBA00022490"/>
    </source>
</evidence>
<evidence type="ECO:0000256" key="9">
    <source>
        <dbReference type="ARBA" id="ARBA00023067"/>
    </source>
</evidence>
<comment type="subcellular location">
    <subcellularLocation>
        <location evidence="1">Chromosome</location>
    </subcellularLocation>
    <subcellularLocation>
        <location evidence="2">Cytoplasm</location>
    </subcellularLocation>
</comment>
<evidence type="ECO:0000256" key="11">
    <source>
        <dbReference type="SAM" id="MobiDB-lite"/>
    </source>
</evidence>
<dbReference type="RefSeq" id="XP_024663629.1">
    <property type="nucleotide sequence ID" value="XM_024807861.1"/>
</dbReference>
<dbReference type="GeneID" id="36515052"/>
<comment type="similarity">
    <text evidence="3">Belongs to the CND2 (condensin subunit 2) family.</text>
</comment>
<dbReference type="STRING" id="45607.A0A2T0FFA5"/>
<dbReference type="EMBL" id="NDIQ01000001">
    <property type="protein sequence ID" value="PRT53683.1"/>
    <property type="molecule type" value="Genomic_DNA"/>
</dbReference>
<dbReference type="GO" id="GO:0000796">
    <property type="term" value="C:condensin complex"/>
    <property type="evidence" value="ECO:0007669"/>
    <property type="project" value="InterPro"/>
</dbReference>
<dbReference type="AlphaFoldDB" id="A0A2T0FFA5"/>
<evidence type="ECO:0000256" key="2">
    <source>
        <dbReference type="ARBA" id="ARBA00004496"/>
    </source>
</evidence>
<dbReference type="Proteomes" id="UP000238350">
    <property type="component" value="Unassembled WGS sequence"/>
</dbReference>
<proteinExistence type="inferred from homology"/>
<dbReference type="GO" id="GO:0003682">
    <property type="term" value="F:chromatin binding"/>
    <property type="evidence" value="ECO:0007669"/>
    <property type="project" value="TreeGrafter"/>
</dbReference>
<accession>A0A2T0FFA5</accession>
<keyword evidence="13" id="KW-1185">Reference proteome</keyword>
<comment type="caution">
    <text evidence="12">The sequence shown here is derived from an EMBL/GenBank/DDBJ whole genome shotgun (WGS) entry which is preliminary data.</text>
</comment>
<keyword evidence="9" id="KW-0226">DNA condensation</keyword>
<keyword evidence="8" id="KW-0498">Mitosis</keyword>
<gene>
    <name evidence="12" type="ORF">B9G98_01303</name>
</gene>
<keyword evidence="10" id="KW-0131">Cell cycle</keyword>
<feature type="region of interest" description="Disordered" evidence="11">
    <location>
        <begin position="161"/>
        <end position="187"/>
    </location>
</feature>
<evidence type="ECO:0000256" key="5">
    <source>
        <dbReference type="ARBA" id="ARBA00022454"/>
    </source>
</evidence>